<evidence type="ECO:0008006" key="3">
    <source>
        <dbReference type="Google" id="ProtNLM"/>
    </source>
</evidence>
<dbReference type="Proteomes" id="UP000789845">
    <property type="component" value="Unassembled WGS sequence"/>
</dbReference>
<accession>A0A9C7GCB3</accession>
<sequence length="294" mass="34219">MPRISLLCSCGSGRKKADCCKKKLHIGTKMVQFPSPRDQQVFLKNLAISSEFDMRHRGLLEFYGNDLIAYKQEKPLDQARNEFLRIFANYLTTILENQCPPSWKACQPRFWEEFISNCIPHLMKITPEENEVETLLYQLKKFVSWLDKRVCTSVFKVIEVYSEEAIADLKVCERLLNHHPNLHLRDCDPQKEFEKALKKQSSKMDTIHGCFEISGLTDNTVTLKDSKTNKVYDIQNLPSKLVIPGFFVTGEIRKESNGKESIVIDSVYPPKAKTYMRKFYINRIITIKNYHILN</sequence>
<evidence type="ECO:0000313" key="2">
    <source>
        <dbReference type="Proteomes" id="UP000789845"/>
    </source>
</evidence>
<comment type="caution">
    <text evidence="1">The sequence shown here is derived from an EMBL/GenBank/DDBJ whole genome shotgun (WGS) entry which is preliminary data.</text>
</comment>
<dbReference type="EMBL" id="CAKJTG010000025">
    <property type="protein sequence ID" value="CAG9609914.1"/>
    <property type="molecule type" value="Genomic_DNA"/>
</dbReference>
<gene>
    <name evidence="1" type="ORF">NEOCIP111885_03657</name>
</gene>
<protein>
    <recommendedName>
        <fullName evidence="3">SEC-C domain-containing protein</fullName>
    </recommendedName>
</protein>
<reference evidence="1" key="1">
    <citation type="submission" date="2021-10" db="EMBL/GenBank/DDBJ databases">
        <authorList>
            <person name="Criscuolo A."/>
        </authorList>
    </citation>
    <scope>NUCLEOTIDE SEQUENCE</scope>
    <source>
        <strain evidence="1">CIP111885</strain>
    </source>
</reference>
<keyword evidence="2" id="KW-1185">Reference proteome</keyword>
<organism evidence="1 2">
    <name type="scientific">Pseudoneobacillus rhizosphaerae</name>
    <dbReference type="NCBI Taxonomy" id="2880968"/>
    <lineage>
        <taxon>Bacteria</taxon>
        <taxon>Bacillati</taxon>
        <taxon>Bacillota</taxon>
        <taxon>Bacilli</taxon>
        <taxon>Bacillales</taxon>
        <taxon>Bacillaceae</taxon>
        <taxon>Pseudoneobacillus</taxon>
    </lineage>
</organism>
<evidence type="ECO:0000313" key="1">
    <source>
        <dbReference type="EMBL" id="CAG9609914.1"/>
    </source>
</evidence>
<dbReference type="RefSeq" id="WP_230498142.1">
    <property type="nucleotide sequence ID" value="NZ_CAKJTG010000025.1"/>
</dbReference>
<proteinExistence type="predicted"/>
<dbReference type="AlphaFoldDB" id="A0A9C7GCB3"/>
<name>A0A9C7GCB3_9BACI</name>